<reference evidence="2" key="1">
    <citation type="submission" date="2015-10" db="EMBL/GenBank/DDBJ databases">
        <authorList>
            <person name="Gilbert D.G."/>
        </authorList>
    </citation>
    <scope>NUCLEOTIDE SEQUENCE</scope>
</reference>
<organism evidence="2">
    <name type="scientific">hydrothermal vent metagenome</name>
    <dbReference type="NCBI Taxonomy" id="652676"/>
    <lineage>
        <taxon>unclassified sequences</taxon>
        <taxon>metagenomes</taxon>
        <taxon>ecological metagenomes</taxon>
    </lineage>
</organism>
<feature type="region of interest" description="Disordered" evidence="1">
    <location>
        <begin position="160"/>
        <end position="181"/>
    </location>
</feature>
<proteinExistence type="predicted"/>
<name>A0A160TN83_9ZZZZ</name>
<gene>
    <name evidence="2" type="ORF">MGWOODY_Smn2184</name>
</gene>
<evidence type="ECO:0000313" key="2">
    <source>
        <dbReference type="EMBL" id="CUS45334.1"/>
    </source>
</evidence>
<accession>A0A160TN83</accession>
<sequence length="504" mass="53843">MVIVIAVAALELRPGQHAGQWPPAQPDLDAAMDRARYVRGIGKQVDPGRLGDQLVGEPFVIAGHFRLQVPAEGDLGADVDAGVPLRFEAGIITGHARRGDEQIARLRDAIAGADPGVQPNGIDRLPEQGRLRRDVGEMALRRDQAENRVRADRIGIGGLPNVDDRTLDADPGDEPEPRGELQLFPRPGAHIADVAEHRLGQRAESVAAGRSLVEAEALVIEIVVEEADEARRFHAEQRAATSDVRRDVVTVQRALERRRAGRLVDHPAVESGLGPPGRIRAEIMFVAHADDRPAVVARQIPFIGGLRDACAVDAVDQHRDRAAAGGCARRRNAALLIGIGEILIVREPGRQAEFAFIVDQLGGDPVAVAQRERAVSVDRAGFISGMAGRAVGADEAAEHGIVIARAGMADRRIEIGVTVTPEIGARLDTVDVTSAPGAEIGRAAQRIIAVARRRRTPHHVDRAIGMRIGKVEARQAIRLGDGEIILEHLDVACAETVAGVGTAH</sequence>
<evidence type="ECO:0000256" key="1">
    <source>
        <dbReference type="SAM" id="MobiDB-lite"/>
    </source>
</evidence>
<protein>
    <submittedName>
        <fullName evidence="2">Uncharacterized protein</fullName>
    </submittedName>
</protein>
<dbReference type="AlphaFoldDB" id="A0A160TN83"/>
<dbReference type="EMBL" id="CZQE01000243">
    <property type="protein sequence ID" value="CUS45334.1"/>
    <property type="molecule type" value="Genomic_DNA"/>
</dbReference>